<accession>A0A4P9XFV7</accession>
<dbReference type="AlphaFoldDB" id="A0A4P9XFV7"/>
<dbReference type="Proteomes" id="UP000271241">
    <property type="component" value="Unassembled WGS sequence"/>
</dbReference>
<protein>
    <submittedName>
        <fullName evidence="1">Uncharacterized protein</fullName>
    </submittedName>
</protein>
<evidence type="ECO:0000313" key="1">
    <source>
        <dbReference type="EMBL" id="RKP04493.1"/>
    </source>
</evidence>
<reference evidence="2" key="1">
    <citation type="journal article" date="2018" name="Nat. Microbiol.">
        <title>Leveraging single-cell genomics to expand the fungal tree of life.</title>
        <authorList>
            <person name="Ahrendt S.R."/>
            <person name="Quandt C.A."/>
            <person name="Ciobanu D."/>
            <person name="Clum A."/>
            <person name="Salamov A."/>
            <person name="Andreopoulos B."/>
            <person name="Cheng J.F."/>
            <person name="Woyke T."/>
            <person name="Pelin A."/>
            <person name="Henrissat B."/>
            <person name="Reynolds N.K."/>
            <person name="Benny G.L."/>
            <person name="Smith M.E."/>
            <person name="James T.Y."/>
            <person name="Grigoriev I.V."/>
        </authorList>
    </citation>
    <scope>NUCLEOTIDE SEQUENCE [LARGE SCALE GENOMIC DNA]</scope>
    <source>
        <strain evidence="2">RSA 1356</strain>
    </source>
</reference>
<proteinExistence type="predicted"/>
<sequence length="160" mass="18706">MKLAAEKGRGTALPMGLPLLFYPSPLLTYNGPEWVTNLLLRWWTGRLPVYNDKVNCSRCAQGHRSRVHILRCHRIISRLQMAGFEIDSRSIVHPLDQALQRFSVFSLEGRGFRVIMAILREVAFHDYNLNRRYYDYLGDRLPPPPPQPAREWRMVQPYVD</sequence>
<name>A0A4P9XFV7_9FUNG</name>
<dbReference type="EMBL" id="KZ993685">
    <property type="protein sequence ID" value="RKP04493.1"/>
    <property type="molecule type" value="Genomic_DNA"/>
</dbReference>
<keyword evidence="2" id="KW-1185">Reference proteome</keyword>
<gene>
    <name evidence="1" type="ORF">THASP1DRAFT_33733</name>
</gene>
<evidence type="ECO:0000313" key="2">
    <source>
        <dbReference type="Proteomes" id="UP000271241"/>
    </source>
</evidence>
<organism evidence="1 2">
    <name type="scientific">Thamnocephalis sphaerospora</name>
    <dbReference type="NCBI Taxonomy" id="78915"/>
    <lineage>
        <taxon>Eukaryota</taxon>
        <taxon>Fungi</taxon>
        <taxon>Fungi incertae sedis</taxon>
        <taxon>Zoopagomycota</taxon>
        <taxon>Zoopagomycotina</taxon>
        <taxon>Zoopagomycetes</taxon>
        <taxon>Zoopagales</taxon>
        <taxon>Sigmoideomycetaceae</taxon>
        <taxon>Thamnocephalis</taxon>
    </lineage>
</organism>